<keyword evidence="2" id="KW-0472">Membrane</keyword>
<dbReference type="Pfam" id="PF11303">
    <property type="entry name" value="DUF3105"/>
    <property type="match status" value="1"/>
</dbReference>
<keyword evidence="4" id="KW-1185">Reference proteome</keyword>
<evidence type="ECO:0000313" key="3">
    <source>
        <dbReference type="EMBL" id="MXG89594.1"/>
    </source>
</evidence>
<dbReference type="EMBL" id="WUEK01000004">
    <property type="protein sequence ID" value="MXG89594.1"/>
    <property type="molecule type" value="Genomic_DNA"/>
</dbReference>
<dbReference type="AlphaFoldDB" id="A0A6L7F2G5"/>
<name>A0A6L7F2G5_9ACTN</name>
<protein>
    <submittedName>
        <fullName evidence="3">DUF3105 domain-containing protein</fullName>
    </submittedName>
</protein>
<gene>
    <name evidence="3" type="ORF">GRQ65_08530</name>
</gene>
<comment type="caution">
    <text evidence="3">The sequence shown here is derived from an EMBL/GenBank/DDBJ whole genome shotgun (WGS) entry which is preliminary data.</text>
</comment>
<dbReference type="Proteomes" id="UP000473325">
    <property type="component" value="Unassembled WGS sequence"/>
</dbReference>
<evidence type="ECO:0000256" key="1">
    <source>
        <dbReference type="SAM" id="MobiDB-lite"/>
    </source>
</evidence>
<proteinExistence type="predicted"/>
<reference evidence="3 4" key="1">
    <citation type="submission" date="2019-12" db="EMBL/GenBank/DDBJ databases">
        <authorList>
            <person name="Kun Z."/>
        </authorList>
    </citation>
    <scope>NUCLEOTIDE SEQUENCE [LARGE SCALE GENOMIC DNA]</scope>
    <source>
        <strain evidence="3 4">YIM 123512</strain>
    </source>
</reference>
<keyword evidence="2" id="KW-0812">Transmembrane</keyword>
<keyword evidence="2" id="KW-1133">Transmembrane helix</keyword>
<sequence>MAKKPAKSSRQAVIDDLRRKQKSGERRRGFAIVGVCVLVAALIVAAAAYRPVKSWWDLRQYEDLALSDIGGPASSCQKVETIQADGNQDHVPTGTQVTYDHAPPAFGAHWNEANVAPAPFNRKFYTTKDRPELESLVHNLEHGYTILWYDQTAADDSGTMSQIEALADKFRASDDNFRFKFIAAPWTAEDEKESGKFPDGDHIAMTHWSAGGSGETDTSKQVGAFQYCSEPSGAALETFMRDYPYTDSPEPNAL</sequence>
<feature type="region of interest" description="Disordered" evidence="1">
    <location>
        <begin position="1"/>
        <end position="20"/>
    </location>
</feature>
<accession>A0A6L7F2G5</accession>
<feature type="transmembrane region" description="Helical" evidence="2">
    <location>
        <begin position="29"/>
        <end position="49"/>
    </location>
</feature>
<dbReference type="InterPro" id="IPR021454">
    <property type="entry name" value="DUF3105"/>
</dbReference>
<dbReference type="RefSeq" id="WP_160877159.1">
    <property type="nucleotide sequence ID" value="NZ_WUEK01000004.1"/>
</dbReference>
<evidence type="ECO:0000313" key="4">
    <source>
        <dbReference type="Proteomes" id="UP000473325"/>
    </source>
</evidence>
<evidence type="ECO:0000256" key="2">
    <source>
        <dbReference type="SAM" id="Phobius"/>
    </source>
</evidence>
<organism evidence="3 4">
    <name type="scientific">Nocardioides flavescens</name>
    <dbReference type="NCBI Taxonomy" id="2691959"/>
    <lineage>
        <taxon>Bacteria</taxon>
        <taxon>Bacillati</taxon>
        <taxon>Actinomycetota</taxon>
        <taxon>Actinomycetes</taxon>
        <taxon>Propionibacteriales</taxon>
        <taxon>Nocardioidaceae</taxon>
        <taxon>Nocardioides</taxon>
    </lineage>
</organism>